<evidence type="ECO:0000313" key="1">
    <source>
        <dbReference type="EMBL" id="PON39491.1"/>
    </source>
</evidence>
<reference evidence="2" key="1">
    <citation type="submission" date="2016-06" db="EMBL/GenBank/DDBJ databases">
        <title>Parallel loss of symbiosis genes in relatives of nitrogen-fixing non-legume Parasponia.</title>
        <authorList>
            <person name="Van Velzen R."/>
            <person name="Holmer R."/>
            <person name="Bu F."/>
            <person name="Rutten L."/>
            <person name="Van Zeijl A."/>
            <person name="Liu W."/>
            <person name="Santuari L."/>
            <person name="Cao Q."/>
            <person name="Sharma T."/>
            <person name="Shen D."/>
            <person name="Roswanjaya Y."/>
            <person name="Wardhani T."/>
            <person name="Kalhor M.S."/>
            <person name="Jansen J."/>
            <person name="Van den Hoogen J."/>
            <person name="Gungor B."/>
            <person name="Hartog M."/>
            <person name="Hontelez J."/>
            <person name="Verver J."/>
            <person name="Yang W.-C."/>
            <person name="Schijlen E."/>
            <person name="Repin R."/>
            <person name="Schilthuizen M."/>
            <person name="Schranz E."/>
            <person name="Heidstra R."/>
            <person name="Miyata K."/>
            <person name="Fedorova E."/>
            <person name="Kohlen W."/>
            <person name="Bisseling T."/>
            <person name="Smit S."/>
            <person name="Geurts R."/>
        </authorList>
    </citation>
    <scope>NUCLEOTIDE SEQUENCE [LARGE SCALE GENOMIC DNA]</scope>
    <source>
        <strain evidence="2">cv. WU1-14</strain>
    </source>
</reference>
<dbReference type="OrthoDB" id="1745320at2759"/>
<dbReference type="EMBL" id="JXTB01000464">
    <property type="protein sequence ID" value="PON39491.1"/>
    <property type="molecule type" value="Genomic_DNA"/>
</dbReference>
<name>A0A2P5ASM3_PARAD</name>
<feature type="non-terminal residue" evidence="1">
    <location>
        <position position="68"/>
    </location>
</feature>
<sequence length="68" mass="7967">MSRTTLVYVSKEKANPLRIFVIVRDFLCMLDHICKELRSSKAQRSPNPNGPFKYITLFFMCTYEYASP</sequence>
<proteinExistence type="predicted"/>
<keyword evidence="2" id="KW-1185">Reference proteome</keyword>
<gene>
    <name evidence="1" type="ORF">PanWU01x14_304570</name>
</gene>
<dbReference type="Proteomes" id="UP000237105">
    <property type="component" value="Unassembled WGS sequence"/>
</dbReference>
<accession>A0A2P5ASM3</accession>
<comment type="caution">
    <text evidence="1">The sequence shown here is derived from an EMBL/GenBank/DDBJ whole genome shotgun (WGS) entry which is preliminary data.</text>
</comment>
<dbReference type="STRING" id="3476.A0A2P5ASM3"/>
<dbReference type="AlphaFoldDB" id="A0A2P5ASM3"/>
<organism evidence="1 2">
    <name type="scientific">Parasponia andersonii</name>
    <name type="common">Sponia andersonii</name>
    <dbReference type="NCBI Taxonomy" id="3476"/>
    <lineage>
        <taxon>Eukaryota</taxon>
        <taxon>Viridiplantae</taxon>
        <taxon>Streptophyta</taxon>
        <taxon>Embryophyta</taxon>
        <taxon>Tracheophyta</taxon>
        <taxon>Spermatophyta</taxon>
        <taxon>Magnoliopsida</taxon>
        <taxon>eudicotyledons</taxon>
        <taxon>Gunneridae</taxon>
        <taxon>Pentapetalae</taxon>
        <taxon>rosids</taxon>
        <taxon>fabids</taxon>
        <taxon>Rosales</taxon>
        <taxon>Cannabaceae</taxon>
        <taxon>Parasponia</taxon>
    </lineage>
</organism>
<protein>
    <submittedName>
        <fullName evidence="1">Uncharacterized protein</fullName>
    </submittedName>
</protein>
<evidence type="ECO:0000313" key="2">
    <source>
        <dbReference type="Proteomes" id="UP000237105"/>
    </source>
</evidence>